<dbReference type="Gene3D" id="2.60.40.3650">
    <property type="match status" value="1"/>
</dbReference>
<dbReference type="Proteomes" id="UP000813018">
    <property type="component" value="Unassembled WGS sequence"/>
</dbReference>
<dbReference type="RefSeq" id="WP_219879206.1">
    <property type="nucleotide sequence ID" value="NZ_JAHYXK010000036.1"/>
</dbReference>
<comment type="caution">
    <text evidence="4">The sequence shown here is derived from an EMBL/GenBank/DDBJ whole genome shotgun (WGS) entry which is preliminary data.</text>
</comment>
<proteinExistence type="predicted"/>
<evidence type="ECO:0000259" key="3">
    <source>
        <dbReference type="Pfam" id="PF17899"/>
    </source>
</evidence>
<dbReference type="Gene3D" id="1.10.390.10">
    <property type="entry name" value="Neutral Protease Domain 2"/>
    <property type="match status" value="1"/>
</dbReference>
<feature type="chain" id="PRO_5045914709" evidence="1">
    <location>
        <begin position="25"/>
        <end position="624"/>
    </location>
</feature>
<feature type="signal peptide" evidence="1">
    <location>
        <begin position="1"/>
        <end position="24"/>
    </location>
</feature>
<evidence type="ECO:0000313" key="4">
    <source>
        <dbReference type="EMBL" id="MBW7469333.1"/>
    </source>
</evidence>
<sequence>MAIKKTLLLLSLGLSLSFTGNVAAQQTAGSKYNFTIDLTQVKDDKVQVTLQAPQIKESTIVYNTPKIVPGTYSVSDFGRFVTDFKALDKSGNTLAVEQLDTNRWRISNANRLARITYWVDDTFDADMKGNAVFEPGGTNIEADKNFLINTFGFIGYFDGMKQVPFELNVTKPQGFYGSTPLIATSSTTTKDTYQVPNYVELADSPLMYNRPDTTVLKIGNTDVLVSVYSPSGRVTSKPIAENVRDILDAQRKYLGGILPVEKYAFLIYVPERVGKSGSYGALEHSYSSVYFLPEMPAEQFSSTIKDVAAHEFFHIVTPLNIHSEEIGNFDFINPKMSKHLWLYEGVTEYFASHVQVYEGLYNLDTYLEKLREYIATSREYYNDTLPFTVMSAEVLEKYEKEYGNVYQKGSLIGLVLDIKLRELSQGKYSLRDLMLDLSKTYGKDKSFKDEELFDKITELTYPEIREFFAKHVEGSEPLPLEETFRKVGIIYQPKATETIISYGGFTPGFDQETSRIIVAETADMDAFGRQMGFQNEDQLLKFNGTDITPANIRELIGVELQQMKPGEEITITVGRKNKRGKVKEKKLKGKVVATERQAIHVLTPDPSATEQQKALRAAWLNSEV</sequence>
<keyword evidence="5" id="KW-1185">Reference proteome</keyword>
<name>A0ABS7CZT2_9BACT</name>
<dbReference type="Pfam" id="PF17899">
    <property type="entry name" value="Peptidase_M61_N"/>
    <property type="match status" value="1"/>
</dbReference>
<accession>A0ABS7CZT2</accession>
<feature type="domain" description="Peptidase M61 catalytic" evidence="2">
    <location>
        <begin position="306"/>
        <end position="411"/>
    </location>
</feature>
<dbReference type="Pfam" id="PF05299">
    <property type="entry name" value="Peptidase_M61"/>
    <property type="match status" value="1"/>
</dbReference>
<dbReference type="InterPro" id="IPR027268">
    <property type="entry name" value="Peptidase_M4/M1_CTD_sf"/>
</dbReference>
<organism evidence="4 5">
    <name type="scientific">Pontibacter aydingkolensis</name>
    <dbReference type="NCBI Taxonomy" id="1911536"/>
    <lineage>
        <taxon>Bacteria</taxon>
        <taxon>Pseudomonadati</taxon>
        <taxon>Bacteroidota</taxon>
        <taxon>Cytophagia</taxon>
        <taxon>Cytophagales</taxon>
        <taxon>Hymenobacteraceae</taxon>
        <taxon>Pontibacter</taxon>
    </lineage>
</organism>
<dbReference type="InterPro" id="IPR040756">
    <property type="entry name" value="Peptidase_M61_N"/>
</dbReference>
<dbReference type="InterPro" id="IPR036034">
    <property type="entry name" value="PDZ_sf"/>
</dbReference>
<evidence type="ECO:0000259" key="2">
    <source>
        <dbReference type="Pfam" id="PF05299"/>
    </source>
</evidence>
<protein>
    <submittedName>
        <fullName evidence="4">Peptidase M61</fullName>
    </submittedName>
</protein>
<dbReference type="EMBL" id="JAHYXK010000036">
    <property type="protein sequence ID" value="MBW7469333.1"/>
    <property type="molecule type" value="Genomic_DNA"/>
</dbReference>
<feature type="domain" description="Peptidase M61 N-terminal" evidence="3">
    <location>
        <begin position="34"/>
        <end position="208"/>
    </location>
</feature>
<evidence type="ECO:0000313" key="5">
    <source>
        <dbReference type="Proteomes" id="UP000813018"/>
    </source>
</evidence>
<dbReference type="InterPro" id="IPR007963">
    <property type="entry name" value="Peptidase_M61_catalytic"/>
</dbReference>
<gene>
    <name evidence="4" type="ORF">K0O23_19850</name>
</gene>
<keyword evidence="1" id="KW-0732">Signal</keyword>
<evidence type="ECO:0000256" key="1">
    <source>
        <dbReference type="SAM" id="SignalP"/>
    </source>
</evidence>
<dbReference type="SUPFAM" id="SSF55486">
    <property type="entry name" value="Metalloproteases ('zincins'), catalytic domain"/>
    <property type="match status" value="1"/>
</dbReference>
<reference evidence="4 5" key="1">
    <citation type="journal article" date="2016" name="Int. J. Syst. Evol. Microbiol.">
        <title>Pontibacter aydingkolensis sp. nov., isolated from soil of a salt lake.</title>
        <authorList>
            <person name="Osman G."/>
            <person name="Zhang T."/>
            <person name="Lou K."/>
            <person name="Gao Y."/>
            <person name="Chang W."/>
            <person name="Lin Q."/>
            <person name="Yang H.M."/>
            <person name="Huo X.D."/>
            <person name="Wang N."/>
        </authorList>
    </citation>
    <scope>NUCLEOTIDE SEQUENCE [LARGE SCALE GENOMIC DNA]</scope>
    <source>
        <strain evidence="4 5">KACC 19255</strain>
    </source>
</reference>
<dbReference type="Gene3D" id="2.30.42.10">
    <property type="match status" value="1"/>
</dbReference>